<gene>
    <name evidence="3" type="ORF">Tci_010336</name>
</gene>
<feature type="domain" description="Reverse transcriptase Ty1/copia-type" evidence="2">
    <location>
        <begin position="1582"/>
        <end position="1644"/>
    </location>
</feature>
<feature type="compositionally biased region" description="Polar residues" evidence="1">
    <location>
        <begin position="1268"/>
        <end position="1281"/>
    </location>
</feature>
<sequence>MTLGLGVSLILIGLHKEFDDFVQNYNMHSMGKTVNELHAMLKLHEQTLPKNNAHALHAIRAGKVQKGNKQHKKLQPQMAARGQNQGKGKNKLAYAPKPKIPPPPKRKDLAKDSICHEKSYLKELAIQGLKASRKLKSRALSLYMDNGQREAVEAIGIFYLCLPSGLEVQDYSLWDVIENSNSFKPVPLTTANADGTSTSKISSPVTTKEKAQKKNDVKARSMLLMDLPNEHLLTFSQYKDAKTLFEAIQARFGGNDATKKTQRTLLKQIQLAILGENISQEDLNMKFLRSLPSEWNSHVVVWRNKVDLDTMSIDDLYNNFKIVKQEGKRTVTTSSSSRYQNMDFLSSPGSTNKVDTATIQVSIVSTPVSTVSSHDNTANLSDATVYAFLANQPNGSQLVHEDLEEIHEDGLEEIDLKSPRNQESRPRNQDSSRKTVNVEDTYSKAMVAIDGAGFDWSYMAVDEASTNIALMAFSVSEIKIDNFENASKSLDKLIGSQISDNSRTGLGFTSYNVVAPPPTGLFAPPTIDLSNSSLKEFQHPEFKGYGPKDILTKSEIVPISTARQSSSRAAAPVSAARPINTVAPKPLVNVARPRQNALQKSHSLSRRPFYQQTELKNRNLNNKVNTAKVNSVNTAKGKRVTSVVEKQGINVVKSSACWVWRPKIKVQDHVSKIVDHTFGDPQDALKDQGYFDSRCSRHMTGNISYLTDFKEHDEGYVAFGGGAKGGKITGKGTNKTDLFGPTSLSSIMHKKYCLLITDDFNRFTWVFFFATKDETSRILKSFINEMENLVEKKVKIIKCDNGTEFKNRVMNEFCEEKDQLGKFDGKLDEGIFVGYSTIVKVLEYTTLELGSLNINTVSPPVNTATPTYANYPSDPLMSDLEDTGIFDDAYDERDEDAEADYNNLETVILVKPKKILVDLPHGKRAIGTKWVFRNKRDQRGIVVRNKSRLVAQGHRQEVIDYDEVFAPIARIKAIRLFLAYASFMDFIMYQMDVNSTFLYGTIKEEVYVSQPLGFVDLEFPDRVYKVEKALYGLHQAPKAWPDIMFAVCACSKFQVQPKVSHMHAVKRIFRYLKTKIHVDNESAICVVKNLVYHSKTKHIEIRHHFIRDSYEKRLIEMVKIHTNYNVADILTKAFDVTRFQFLIASIGLELKGYLINDGYADLVQHADKKELSIPGQTTTGKEFSNPLMVEPFSSINNFMADLKFVDQHNMVAYLEKSDDNTKFHQIVDFLSSCSITHALTGMDRGSSPRRQETIGGTSAQTRSERVLEQTNEPPLTEGHTSSSREGRMEHTIELMDTVPPTPYDSPLTGGYIPGSDEEPSMDIDDSLKQGRMIEVLDKYEDVNLVSEQGEVHETAKLSKDDNDATLAKTLLNIKRSTTKDKGRGIMPETELPNKIKKREMIQLSLDEELAQNLYAKELAKETTRQEHEKYNLEKALKLQRKLDKKEEDIDKGDQTKEIDWNDPTVLRYHALQNRPFSKAKVRKNMCMYLKNQRGYKQNYFKGMKYKDIRSTRKCRPTDRMCLYIDLEEHELRDLGAPANYKVALLDSESDKWLNAMNGEMQFMKDNKVWDLVELPPNGKTIGYTQTSWIDYEETFSPIVDIRAIRILIAIAAFYDYEIWQMYVKTAFLNGYLSEEVYMVQPKGEAAYILGINIYRDRSHRLIGLCQSAYIEKILKRYHMENSKRGSIPMQDKRVNHKTGYVFVLNGGAIDWKSAKQSIFATSSA</sequence>
<reference evidence="3" key="1">
    <citation type="journal article" date="2019" name="Sci. Rep.">
        <title>Draft genome of Tanacetum cinerariifolium, the natural source of mosquito coil.</title>
        <authorList>
            <person name="Yamashiro T."/>
            <person name="Shiraishi A."/>
            <person name="Satake H."/>
            <person name="Nakayama K."/>
        </authorList>
    </citation>
    <scope>NUCLEOTIDE SEQUENCE</scope>
</reference>
<dbReference type="GO" id="GO:0003676">
    <property type="term" value="F:nucleic acid binding"/>
    <property type="evidence" value="ECO:0007669"/>
    <property type="project" value="InterPro"/>
</dbReference>
<evidence type="ECO:0000256" key="1">
    <source>
        <dbReference type="SAM" id="MobiDB-lite"/>
    </source>
</evidence>
<evidence type="ECO:0000259" key="2">
    <source>
        <dbReference type="Pfam" id="PF07727"/>
    </source>
</evidence>
<dbReference type="CDD" id="cd09272">
    <property type="entry name" value="RNase_HI_RT_Ty1"/>
    <property type="match status" value="1"/>
</dbReference>
<dbReference type="Pfam" id="PF07727">
    <property type="entry name" value="RVT_2"/>
    <property type="match status" value="2"/>
</dbReference>
<comment type="caution">
    <text evidence="3">The sequence shown here is derived from an EMBL/GenBank/DDBJ whole genome shotgun (WGS) entry which is preliminary data.</text>
</comment>
<dbReference type="Gene3D" id="3.30.420.10">
    <property type="entry name" value="Ribonuclease H-like superfamily/Ribonuclease H"/>
    <property type="match status" value="1"/>
</dbReference>
<protein>
    <submittedName>
        <fullName evidence="3">Copia protein</fullName>
    </submittedName>
</protein>
<accession>A0A6L2JMS9</accession>
<organism evidence="3">
    <name type="scientific">Tanacetum cinerariifolium</name>
    <name type="common">Dalmatian daisy</name>
    <name type="synonym">Chrysanthemum cinerariifolium</name>
    <dbReference type="NCBI Taxonomy" id="118510"/>
    <lineage>
        <taxon>Eukaryota</taxon>
        <taxon>Viridiplantae</taxon>
        <taxon>Streptophyta</taxon>
        <taxon>Embryophyta</taxon>
        <taxon>Tracheophyta</taxon>
        <taxon>Spermatophyta</taxon>
        <taxon>Magnoliopsida</taxon>
        <taxon>eudicotyledons</taxon>
        <taxon>Gunneridae</taxon>
        <taxon>Pentapetalae</taxon>
        <taxon>asterids</taxon>
        <taxon>campanulids</taxon>
        <taxon>Asterales</taxon>
        <taxon>Asteraceae</taxon>
        <taxon>Asteroideae</taxon>
        <taxon>Anthemideae</taxon>
        <taxon>Anthemidinae</taxon>
        <taxon>Tanacetum</taxon>
    </lineage>
</organism>
<evidence type="ECO:0000313" key="3">
    <source>
        <dbReference type="EMBL" id="GEU38358.1"/>
    </source>
</evidence>
<dbReference type="EMBL" id="BKCJ010001042">
    <property type="protein sequence ID" value="GEU38358.1"/>
    <property type="molecule type" value="Genomic_DNA"/>
</dbReference>
<feature type="region of interest" description="Disordered" evidence="1">
    <location>
        <begin position="416"/>
        <end position="437"/>
    </location>
</feature>
<proteinExistence type="predicted"/>
<dbReference type="PANTHER" id="PTHR11439:SF509">
    <property type="entry name" value="RNA-DIRECTED DNA POLYMERASE"/>
    <property type="match status" value="1"/>
</dbReference>
<feature type="region of interest" description="Disordered" evidence="1">
    <location>
        <begin position="1240"/>
        <end position="1287"/>
    </location>
</feature>
<feature type="domain" description="Reverse transcriptase Ty1/copia-type" evidence="2">
    <location>
        <begin position="916"/>
        <end position="1064"/>
    </location>
</feature>
<dbReference type="SUPFAM" id="SSF53098">
    <property type="entry name" value="Ribonuclease H-like"/>
    <property type="match status" value="1"/>
</dbReference>
<dbReference type="PANTHER" id="PTHR11439">
    <property type="entry name" value="GAG-POL-RELATED RETROTRANSPOSON"/>
    <property type="match status" value="1"/>
</dbReference>
<dbReference type="InterPro" id="IPR012337">
    <property type="entry name" value="RNaseH-like_sf"/>
</dbReference>
<feature type="region of interest" description="Disordered" evidence="1">
    <location>
        <begin position="79"/>
        <end position="109"/>
    </location>
</feature>
<dbReference type="InterPro" id="IPR013103">
    <property type="entry name" value="RVT_2"/>
</dbReference>
<name>A0A6L2JMS9_TANCI</name>
<dbReference type="InterPro" id="IPR036397">
    <property type="entry name" value="RNaseH_sf"/>
</dbReference>